<feature type="compositionally biased region" description="Polar residues" evidence="1">
    <location>
        <begin position="344"/>
        <end position="362"/>
    </location>
</feature>
<name>A0A6M3L489_9ZZZZ</name>
<evidence type="ECO:0008006" key="3">
    <source>
        <dbReference type="Google" id="ProtNLM"/>
    </source>
</evidence>
<gene>
    <name evidence="2" type="ORF">MM415B02544_0001</name>
</gene>
<accession>A0A6M3L489</accession>
<protein>
    <recommendedName>
        <fullName evidence="3">Tail protein</fullName>
    </recommendedName>
</protein>
<dbReference type="AlphaFoldDB" id="A0A6M3L489"/>
<reference evidence="2" key="1">
    <citation type="submission" date="2020-03" db="EMBL/GenBank/DDBJ databases">
        <title>The deep terrestrial virosphere.</title>
        <authorList>
            <person name="Holmfeldt K."/>
            <person name="Nilsson E."/>
            <person name="Simone D."/>
            <person name="Lopez-Fernandez M."/>
            <person name="Wu X."/>
            <person name="de Brujin I."/>
            <person name="Lundin D."/>
            <person name="Andersson A."/>
            <person name="Bertilsson S."/>
            <person name="Dopson M."/>
        </authorList>
    </citation>
    <scope>NUCLEOTIDE SEQUENCE</scope>
    <source>
        <strain evidence="2">MM415B02544</strain>
    </source>
</reference>
<organism evidence="2">
    <name type="scientific">viral metagenome</name>
    <dbReference type="NCBI Taxonomy" id="1070528"/>
    <lineage>
        <taxon>unclassified sequences</taxon>
        <taxon>metagenomes</taxon>
        <taxon>organismal metagenomes</taxon>
    </lineage>
</organism>
<dbReference type="EMBL" id="MT142848">
    <property type="protein sequence ID" value="QJA89476.1"/>
    <property type="molecule type" value="Genomic_DNA"/>
</dbReference>
<feature type="region of interest" description="Disordered" evidence="1">
    <location>
        <begin position="344"/>
        <end position="371"/>
    </location>
</feature>
<evidence type="ECO:0000313" key="2">
    <source>
        <dbReference type="EMBL" id="QJA89476.1"/>
    </source>
</evidence>
<proteinExistence type="predicted"/>
<evidence type="ECO:0000256" key="1">
    <source>
        <dbReference type="SAM" id="MobiDB-lite"/>
    </source>
</evidence>
<sequence>MPRDIQTEEDIDALEISFGGAYHRGLWKISQHHHIYKAEEIINYIGDNQLFVYGAGYEYGSWITDGGRSIGGLSPGDLIENPCHVIEAIARYAGITTTNINTTKIDTAYTASSSWKLAYVINENISWMEFISSIAKLFALRIYFDYANQLAISTHNASANFTISGTSTPGDRDIYTDSPTVTTNIIINSTNDSLRIIEDPDGGDEAIIDIDIADGSYPAATLATQIGTDLTTESALSGNGVTYTGSYSSTVNKMVISNADLVVIKIDVSESEIAENIGFTVDQQSGLAITSDGLVNVNKKYQQHKIVELQFSAYKTPVEQIVNEIYINYSMNYATGQLEKTTFITDSDSDNGTGTRDQNAASPNDREAQAGLSKTNHKYVGQLTLDVPYIRDDATAILLRNHLFDFMKTRRWISVIKTWWNALHLELNDIINIRHDYFDGIFGTAIMNSKKWLVSRKDLDLMHQKIEIQAIENEAITLS</sequence>